<dbReference type="InterPro" id="IPR001245">
    <property type="entry name" value="Ser-Thr/Tyr_kinase_cat_dom"/>
</dbReference>
<dbReference type="Gene3D" id="1.10.510.10">
    <property type="entry name" value="Transferase(Phosphotransferase) domain 1"/>
    <property type="match status" value="2"/>
</dbReference>
<dbReference type="SMART" id="SM00220">
    <property type="entry name" value="S_TKc"/>
    <property type="match status" value="1"/>
</dbReference>
<evidence type="ECO:0000256" key="13">
    <source>
        <dbReference type="PIRNR" id="PIRNR000556"/>
    </source>
</evidence>
<keyword evidence="6 13" id="KW-0808">Transferase</keyword>
<comment type="caution">
    <text evidence="22">The sequence shown here is derived from an EMBL/GenBank/DDBJ whole genome shotgun (WGS) entry which is preliminary data.</text>
</comment>
<reference evidence="22 23" key="1">
    <citation type="submission" date="2019-06" db="EMBL/GenBank/DDBJ databases">
        <title>Discovery of a novel chromosome fission-fusion reversal in muntjac.</title>
        <authorList>
            <person name="Mudd A.B."/>
            <person name="Bredeson J.V."/>
            <person name="Baum R."/>
            <person name="Hockemeyer D."/>
            <person name="Rokhsar D.S."/>
        </authorList>
    </citation>
    <scope>NUCLEOTIDE SEQUENCE [LARGE SCALE GENOMIC DNA]</scope>
    <source>
        <strain evidence="22">UCam_UCB_Mr</strain>
        <tissue evidence="22">Fibroblast cell line</tissue>
    </source>
</reference>
<evidence type="ECO:0000256" key="5">
    <source>
        <dbReference type="ARBA" id="ARBA00022527"/>
    </source>
</evidence>
<evidence type="ECO:0000256" key="19">
    <source>
        <dbReference type="SAM" id="MobiDB-lite"/>
    </source>
</evidence>
<dbReference type="InterPro" id="IPR051681">
    <property type="entry name" value="Ser/Thr_Kinases-Pseudokinases"/>
</dbReference>
<dbReference type="SUPFAM" id="SSF56112">
    <property type="entry name" value="Protein kinase-like (PK-like)"/>
    <property type="match status" value="1"/>
</dbReference>
<evidence type="ECO:0000256" key="6">
    <source>
        <dbReference type="ARBA" id="ARBA00022679"/>
    </source>
</evidence>
<dbReference type="GO" id="GO:0106310">
    <property type="term" value="F:protein serine kinase activity"/>
    <property type="evidence" value="ECO:0007669"/>
    <property type="project" value="RHEA"/>
</dbReference>
<keyword evidence="5 13" id="KW-0723">Serine/threonine-protein kinase</keyword>
<keyword evidence="18" id="KW-0175">Coiled coil</keyword>
<dbReference type="SMART" id="SM00326">
    <property type="entry name" value="SH3"/>
    <property type="match status" value="1"/>
</dbReference>
<evidence type="ECO:0000259" key="21">
    <source>
        <dbReference type="PROSITE" id="PS50011"/>
    </source>
</evidence>
<feature type="binding site" evidence="15">
    <location>
        <begin position="135"/>
        <end position="143"/>
    </location>
    <ligand>
        <name>ATP</name>
        <dbReference type="ChEBI" id="CHEBI:30616"/>
    </ligand>
</feature>
<gene>
    <name evidence="22" type="ORF">FD755_003939</name>
</gene>
<feature type="compositionally biased region" description="Polar residues" evidence="19">
    <location>
        <begin position="648"/>
        <end position="659"/>
    </location>
</feature>
<feature type="compositionally biased region" description="Low complexity" evidence="19">
    <location>
        <begin position="719"/>
        <end position="730"/>
    </location>
</feature>
<evidence type="ECO:0000313" key="22">
    <source>
        <dbReference type="EMBL" id="KAB0382022.1"/>
    </source>
</evidence>
<dbReference type="EC" id="2.7.11.25" evidence="3 13"/>
<evidence type="ECO:0000256" key="4">
    <source>
        <dbReference type="ARBA" id="ARBA00022443"/>
    </source>
</evidence>
<dbReference type="PANTHER" id="PTHR44329">
    <property type="entry name" value="SERINE/THREONINE-PROTEIN KINASE TNNI3K-RELATED"/>
    <property type="match status" value="1"/>
</dbReference>
<feature type="compositionally biased region" description="Basic and acidic residues" evidence="19">
    <location>
        <begin position="982"/>
        <end position="992"/>
    </location>
</feature>
<dbReference type="Gene3D" id="2.30.30.40">
    <property type="entry name" value="SH3 Domains"/>
    <property type="match status" value="1"/>
</dbReference>
<dbReference type="PRINTS" id="PR00452">
    <property type="entry name" value="SH3DOMAIN"/>
</dbReference>
<dbReference type="PROSITE" id="PS00107">
    <property type="entry name" value="PROTEIN_KINASE_ATP"/>
    <property type="match status" value="1"/>
</dbReference>
<dbReference type="SUPFAM" id="SSF50044">
    <property type="entry name" value="SH3-domain"/>
    <property type="match status" value="1"/>
</dbReference>
<dbReference type="PANTHER" id="PTHR44329:SF30">
    <property type="entry name" value="MITOGEN-ACTIVATED PROTEIN KINASE KINASE KINASE 21"/>
    <property type="match status" value="1"/>
</dbReference>
<name>A0A5J5MR67_MUNRE</name>
<dbReference type="PROSITE" id="PS50011">
    <property type="entry name" value="PROTEIN_KINASE_DOM"/>
    <property type="match status" value="1"/>
</dbReference>
<comment type="cofactor">
    <cofactor evidence="1">
        <name>Mg(2+)</name>
        <dbReference type="ChEBI" id="CHEBI:18420"/>
    </cofactor>
</comment>
<dbReference type="InterPro" id="IPR001452">
    <property type="entry name" value="SH3_domain"/>
</dbReference>
<evidence type="ECO:0000256" key="10">
    <source>
        <dbReference type="ARBA" id="ARBA00022840"/>
    </source>
</evidence>
<evidence type="ECO:0000313" key="23">
    <source>
        <dbReference type="Proteomes" id="UP000326062"/>
    </source>
</evidence>
<dbReference type="Pfam" id="PF07714">
    <property type="entry name" value="PK_Tyr_Ser-Thr"/>
    <property type="match status" value="2"/>
</dbReference>
<feature type="domain" description="Protein kinase" evidence="21">
    <location>
        <begin position="129"/>
        <end position="406"/>
    </location>
</feature>
<comment type="similarity">
    <text evidence="2 13">Belongs to the protein kinase superfamily. STE Ser/Thr protein kinase family. MAP kinase kinase kinase subfamily.</text>
</comment>
<evidence type="ECO:0000256" key="16">
    <source>
        <dbReference type="PROSITE-ProRule" id="PRU00192"/>
    </source>
</evidence>
<keyword evidence="8 13" id="KW-0547">Nucleotide-binding</keyword>
<dbReference type="PIRSF" id="PIRSF000556">
    <property type="entry name" value="MAPKKK9_11"/>
    <property type="match status" value="1"/>
</dbReference>
<dbReference type="GO" id="GO:0005524">
    <property type="term" value="F:ATP binding"/>
    <property type="evidence" value="ECO:0007669"/>
    <property type="project" value="UniProtKB-UniRule"/>
</dbReference>
<feature type="compositionally biased region" description="Basic and acidic residues" evidence="19">
    <location>
        <begin position="692"/>
        <end position="709"/>
    </location>
</feature>
<dbReference type="Proteomes" id="UP000326062">
    <property type="component" value="Chromosome 2"/>
</dbReference>
<accession>A0A5J5MR67</accession>
<feature type="region of interest" description="Disordered" evidence="19">
    <location>
        <begin position="692"/>
        <end position="747"/>
    </location>
</feature>
<dbReference type="FunFam" id="3.30.200.20:FF:000085">
    <property type="entry name" value="Mitogen-activated protein kinase kinase kinase"/>
    <property type="match status" value="1"/>
</dbReference>
<evidence type="ECO:0000256" key="2">
    <source>
        <dbReference type="ARBA" id="ARBA00006529"/>
    </source>
</evidence>
<dbReference type="Pfam" id="PF14604">
    <property type="entry name" value="SH3_9"/>
    <property type="match status" value="1"/>
</dbReference>
<dbReference type="InterPro" id="IPR011009">
    <property type="entry name" value="Kinase-like_dom_sf"/>
</dbReference>
<protein>
    <recommendedName>
        <fullName evidence="3 13">Mitogen-activated protein kinase kinase kinase</fullName>
        <ecNumber evidence="3 13">2.7.11.25</ecNumber>
    </recommendedName>
</protein>
<evidence type="ECO:0000256" key="7">
    <source>
        <dbReference type="ARBA" id="ARBA00022737"/>
    </source>
</evidence>
<proteinExistence type="inferred from homology"/>
<feature type="region of interest" description="Disordered" evidence="19">
    <location>
        <begin position="769"/>
        <end position="992"/>
    </location>
</feature>
<evidence type="ECO:0000256" key="8">
    <source>
        <dbReference type="ARBA" id="ARBA00022741"/>
    </source>
</evidence>
<evidence type="ECO:0000256" key="11">
    <source>
        <dbReference type="ARBA" id="ARBA00047559"/>
    </source>
</evidence>
<dbReference type="PROSITE" id="PS50002">
    <property type="entry name" value="SH3"/>
    <property type="match status" value="1"/>
</dbReference>
<feature type="domain" description="SH3" evidence="20">
    <location>
        <begin position="38"/>
        <end position="102"/>
    </location>
</feature>
<feature type="coiled-coil region" evidence="18">
    <location>
        <begin position="371"/>
        <end position="398"/>
    </location>
</feature>
<feature type="region of interest" description="Disordered" evidence="19">
    <location>
        <begin position="590"/>
        <end position="664"/>
    </location>
</feature>
<evidence type="ECO:0000256" key="15">
    <source>
        <dbReference type="PIRSR" id="PIRSR000556-2"/>
    </source>
</evidence>
<sequence>MAWPGAEGAADRPGSPARGAPTGSASSSSASSGGSASAGAGLWAALYDYEARGEDELSLRRGQLVEVLSQDAAVSGDEGWWAGQVQRRLGIFPANYVAPCRAAAHPAPPPARPPPPRPGSPVHVDFERLELKELIGAGGFGQVYRATWQGQEVAVKAARCDPEQDAAAAAESVRREARLFSMLRHPNIIELRGVCLRQPHLCLVLEFARGGALNRALAAASASPDPRAPSPRRARRIPPHVLVNWAVQIARGMLYLHEEAVVPILHRDLKSSNSDYGVVLWELLTGEVPYRGIDGLAVAYGVAVNKLTLPIPSTCPEPFARLMKECWQQDPHIRPSFALILEQLTEIEKAVMTEMPQESFHSMQDDWKLEIQQMFDELRTKEKELRSREEELTRAALQQKSQEELLRRREQQLAAREIDVLERELNILIFQLNQEKPNVKKRKGKFKRSRLKLRDGHRISLPSDFQHKITVQASPNLDKRRSLHSSSSSPPSSPTVIPRLRAIQLTSDESNKTWGRNTICRQEEFEDIKRNFKKKGCTWGPNSIQMKERTDCKERIRPLSDGNSPWSTILIKNQKTTPLASLFVDQPGACEEPNLAPDGLEHRKPKQIKSPTQAYIDLPLWKDGQRENPVEPESLEEGTPVSPAADTPQGSPPNSLSRSPQRKKTESALYGCTMLLASVALGLDIRELRKAQAPEDPLPKEDRKKREGIFQRAPKSRRSASPAARLLAAGEGAGSTPSPPPCTTANLLTAPSLSTKCLLQAAGEDSFESSTHVSCAPRAPTPDSCALPGGRGRKSTPVPGLETPSRWGNLPPSFAELTRGGTAESDAAASRGRAARHRRTMSDGSAPQPPAGAALISAPGASELPPEWAWGMPPSLSGPHSDLPSEVPPEKQRAVHMVPLPRPPPLRSRGGALQAFPPSTEPQPSQAGPAVGGPGPAHSCPLGPEKRTQPHVPSLLDTDVEGQSRDRTAPLCRMRGRVSRPSLHELEREFLS</sequence>
<keyword evidence="10 13" id="KW-0067">ATP-binding</keyword>
<dbReference type="CDD" id="cd12058">
    <property type="entry name" value="SH3_MLK4"/>
    <property type="match status" value="1"/>
</dbReference>
<dbReference type="AlphaFoldDB" id="A0A5J5MR67"/>
<feature type="binding site" evidence="15 17">
    <location>
        <position position="156"/>
    </location>
    <ligand>
        <name>ATP</name>
        <dbReference type="ChEBI" id="CHEBI:30616"/>
    </ligand>
</feature>
<evidence type="ECO:0000256" key="1">
    <source>
        <dbReference type="ARBA" id="ARBA00001946"/>
    </source>
</evidence>
<dbReference type="InterPro" id="IPR000719">
    <property type="entry name" value="Prot_kinase_dom"/>
</dbReference>
<evidence type="ECO:0000256" key="12">
    <source>
        <dbReference type="ARBA" id="ARBA00048329"/>
    </source>
</evidence>
<dbReference type="Gene3D" id="3.30.200.20">
    <property type="entry name" value="Phosphorylase Kinase, domain 1"/>
    <property type="match status" value="1"/>
</dbReference>
<comment type="subunit">
    <text evidence="13">Homodimer.</text>
</comment>
<evidence type="ECO:0000256" key="18">
    <source>
        <dbReference type="SAM" id="Coils"/>
    </source>
</evidence>
<feature type="region of interest" description="Disordered" evidence="19">
    <location>
        <begin position="1"/>
        <end position="38"/>
    </location>
</feature>
<evidence type="ECO:0000256" key="3">
    <source>
        <dbReference type="ARBA" id="ARBA00012406"/>
    </source>
</evidence>
<feature type="active site" description="Proton acceptor" evidence="14">
    <location>
        <position position="268"/>
    </location>
</feature>
<dbReference type="InterPro" id="IPR036028">
    <property type="entry name" value="SH3-like_dom_sf"/>
</dbReference>
<keyword evidence="9 13" id="KW-0418">Kinase</keyword>
<dbReference type="InterPro" id="IPR016231">
    <property type="entry name" value="MLK1-4"/>
</dbReference>
<evidence type="ECO:0000256" key="9">
    <source>
        <dbReference type="ARBA" id="ARBA00022777"/>
    </source>
</evidence>
<keyword evidence="23" id="KW-1185">Reference proteome</keyword>
<feature type="compositionally biased region" description="Low complexity" evidence="19">
    <location>
        <begin position="13"/>
        <end position="38"/>
    </location>
</feature>
<comment type="activity regulation">
    <text evidence="13">Homodimerization via the leucine zipper domains is required for autophosphorylation.</text>
</comment>
<keyword evidence="7" id="KW-0677">Repeat</keyword>
<evidence type="ECO:0000256" key="17">
    <source>
        <dbReference type="PROSITE-ProRule" id="PRU10141"/>
    </source>
</evidence>
<dbReference type="EMBL" id="VCEB01000002">
    <property type="protein sequence ID" value="KAB0382022.1"/>
    <property type="molecule type" value="Genomic_DNA"/>
</dbReference>
<comment type="catalytic activity">
    <reaction evidence="11 13">
        <text>L-threonyl-[protein] + ATP = O-phospho-L-threonyl-[protein] + ADP + H(+)</text>
        <dbReference type="Rhea" id="RHEA:46608"/>
        <dbReference type="Rhea" id="RHEA-COMP:11060"/>
        <dbReference type="Rhea" id="RHEA-COMP:11605"/>
        <dbReference type="ChEBI" id="CHEBI:15378"/>
        <dbReference type="ChEBI" id="CHEBI:30013"/>
        <dbReference type="ChEBI" id="CHEBI:30616"/>
        <dbReference type="ChEBI" id="CHEBI:61977"/>
        <dbReference type="ChEBI" id="CHEBI:456216"/>
        <dbReference type="EC" id="2.7.11.25"/>
    </reaction>
</comment>
<evidence type="ECO:0000256" key="14">
    <source>
        <dbReference type="PIRSR" id="PIRSR000556-1"/>
    </source>
</evidence>
<dbReference type="InterPro" id="IPR017441">
    <property type="entry name" value="Protein_kinase_ATP_BS"/>
</dbReference>
<feature type="region of interest" description="Disordered" evidence="19">
    <location>
        <begin position="464"/>
        <end position="498"/>
    </location>
</feature>
<keyword evidence="4 16" id="KW-0728">SH3 domain</keyword>
<organism evidence="22 23">
    <name type="scientific">Muntiacus reevesi</name>
    <name type="common">Reeves' muntjac</name>
    <name type="synonym">Cervus reevesi</name>
    <dbReference type="NCBI Taxonomy" id="9886"/>
    <lineage>
        <taxon>Eukaryota</taxon>
        <taxon>Metazoa</taxon>
        <taxon>Chordata</taxon>
        <taxon>Craniata</taxon>
        <taxon>Vertebrata</taxon>
        <taxon>Euteleostomi</taxon>
        <taxon>Mammalia</taxon>
        <taxon>Eutheria</taxon>
        <taxon>Laurasiatheria</taxon>
        <taxon>Artiodactyla</taxon>
        <taxon>Ruminantia</taxon>
        <taxon>Pecora</taxon>
        <taxon>Cervidae</taxon>
        <taxon>Muntiacinae</taxon>
        <taxon>Muntiacus</taxon>
    </lineage>
</organism>
<comment type="catalytic activity">
    <reaction evidence="12">
        <text>L-seryl-[protein] + ATP = O-phospho-L-seryl-[protein] + ADP + H(+)</text>
        <dbReference type="Rhea" id="RHEA:17989"/>
        <dbReference type="Rhea" id="RHEA-COMP:9863"/>
        <dbReference type="Rhea" id="RHEA-COMP:11604"/>
        <dbReference type="ChEBI" id="CHEBI:15378"/>
        <dbReference type="ChEBI" id="CHEBI:29999"/>
        <dbReference type="ChEBI" id="CHEBI:30616"/>
        <dbReference type="ChEBI" id="CHEBI:83421"/>
        <dbReference type="ChEBI" id="CHEBI:456216"/>
        <dbReference type="EC" id="2.7.11.25"/>
    </reaction>
</comment>
<dbReference type="GO" id="GO:0004706">
    <property type="term" value="F:JUN kinase kinase kinase activity"/>
    <property type="evidence" value="ECO:0007669"/>
    <property type="project" value="TreeGrafter"/>
</dbReference>
<evidence type="ECO:0000259" key="20">
    <source>
        <dbReference type="PROSITE" id="PS50002"/>
    </source>
</evidence>
<dbReference type="FunFam" id="2.30.30.40:FF:000169">
    <property type="entry name" value="Mitogen-activated protein kinase kinase kinase"/>
    <property type="match status" value="1"/>
</dbReference>